<dbReference type="InterPro" id="IPR011032">
    <property type="entry name" value="GroES-like_sf"/>
</dbReference>
<protein>
    <submittedName>
        <fullName evidence="3">Alcohol dehydrogenase</fullName>
    </submittedName>
</protein>
<evidence type="ECO:0000256" key="2">
    <source>
        <dbReference type="ARBA" id="ARBA00023002"/>
    </source>
</evidence>
<accession>A0A2S0WLN6</accession>
<evidence type="ECO:0000313" key="3">
    <source>
        <dbReference type="EMBL" id="AWB92253.1"/>
    </source>
</evidence>
<dbReference type="SMART" id="SM00829">
    <property type="entry name" value="PKS_ER"/>
    <property type="match status" value="1"/>
</dbReference>
<dbReference type="Pfam" id="PF08240">
    <property type="entry name" value="ADH_N"/>
    <property type="match status" value="1"/>
</dbReference>
<dbReference type="InterPro" id="IPR036291">
    <property type="entry name" value="NAD(P)-bd_dom_sf"/>
</dbReference>
<keyword evidence="4" id="KW-1185">Reference proteome</keyword>
<dbReference type="KEGG" id="aez:C3E78_08590"/>
<dbReference type="Proteomes" id="UP000244384">
    <property type="component" value="Chromosome"/>
</dbReference>
<dbReference type="Gene3D" id="3.40.50.720">
    <property type="entry name" value="NAD(P)-binding Rossmann-like Domain"/>
    <property type="match status" value="1"/>
</dbReference>
<name>A0A2S0WLN6_9ACTN</name>
<dbReference type="Gene3D" id="3.90.180.10">
    <property type="entry name" value="Medium-chain alcohol dehydrogenases, catalytic domain"/>
    <property type="match status" value="1"/>
</dbReference>
<dbReference type="SUPFAM" id="SSF50129">
    <property type="entry name" value="GroES-like"/>
    <property type="match status" value="1"/>
</dbReference>
<dbReference type="PANTHER" id="PTHR48106:SF18">
    <property type="entry name" value="QUINONE OXIDOREDUCTASE PIG3"/>
    <property type="match status" value="1"/>
</dbReference>
<keyword evidence="2" id="KW-0560">Oxidoreductase</keyword>
<proteinExistence type="predicted"/>
<reference evidence="4" key="1">
    <citation type="submission" date="2018-01" db="EMBL/GenBank/DDBJ databases">
        <authorList>
            <person name="Li J."/>
        </authorList>
    </citation>
    <scope>NUCLEOTIDE SEQUENCE [LARGE SCALE GENOMIC DNA]</scope>
    <source>
        <strain evidence="4">592</strain>
    </source>
</reference>
<dbReference type="GO" id="GO:0070402">
    <property type="term" value="F:NADPH binding"/>
    <property type="evidence" value="ECO:0007669"/>
    <property type="project" value="TreeGrafter"/>
</dbReference>
<dbReference type="OrthoDB" id="9792162at2"/>
<dbReference type="SUPFAM" id="SSF51735">
    <property type="entry name" value="NAD(P)-binding Rossmann-fold domains"/>
    <property type="match status" value="1"/>
</dbReference>
<evidence type="ECO:0000256" key="1">
    <source>
        <dbReference type="ARBA" id="ARBA00022857"/>
    </source>
</evidence>
<dbReference type="EMBL" id="CP026952">
    <property type="protein sequence ID" value="AWB92253.1"/>
    <property type="molecule type" value="Genomic_DNA"/>
</dbReference>
<dbReference type="AlphaFoldDB" id="A0A2S0WLN6"/>
<sequence>MRAVVHDHHGDPRQVLRLAQLPPVGAPGPGEVSIRVTVRPAHPGDLLGITGGGGPAGSAGKPRIPGFDGAGVVVAVGRDVVDLQPGQRVAFFPVPGAWAEHVIASASAVVPVPDEIDDSTAALMLVNPLTMQMLLRALDEAWAGTPRPFVQTAAGSSVGRLIAAAAERHDFPLVNLVRSAAGAGALTERFPSLTTISTSEPDWPARMRDALGEPASVVLDAVGGALATNLLAGLADGGSLISYGRLSGSSVSLGATDVVGRELRTRGVSIGRWGRLDAELRREDVAFALATAQARPDLFGVAASYDLADFANAVDEVGRPGKVGTVLLTSPTEQPA</sequence>
<dbReference type="InterPro" id="IPR013154">
    <property type="entry name" value="ADH-like_N"/>
</dbReference>
<gene>
    <name evidence="3" type="ORF">C3E78_08590</name>
</gene>
<dbReference type="PANTHER" id="PTHR48106">
    <property type="entry name" value="QUINONE OXIDOREDUCTASE PIG3-RELATED"/>
    <property type="match status" value="1"/>
</dbReference>
<keyword evidence="1" id="KW-0521">NADP</keyword>
<dbReference type="InterPro" id="IPR020843">
    <property type="entry name" value="ER"/>
</dbReference>
<evidence type="ECO:0000313" key="4">
    <source>
        <dbReference type="Proteomes" id="UP000244384"/>
    </source>
</evidence>
<dbReference type="GO" id="GO:0016651">
    <property type="term" value="F:oxidoreductase activity, acting on NAD(P)H"/>
    <property type="evidence" value="ECO:0007669"/>
    <property type="project" value="TreeGrafter"/>
</dbReference>
<organism evidence="3 4">
    <name type="scientific">Aeromicrobium chenweiae</name>
    <dbReference type="NCBI Taxonomy" id="2079793"/>
    <lineage>
        <taxon>Bacteria</taxon>
        <taxon>Bacillati</taxon>
        <taxon>Actinomycetota</taxon>
        <taxon>Actinomycetes</taxon>
        <taxon>Propionibacteriales</taxon>
        <taxon>Nocardioidaceae</taxon>
        <taxon>Aeromicrobium</taxon>
    </lineage>
</organism>
<accession>A0A5F2EPN9</accession>